<accession>A0AAE0CX83</accession>
<gene>
    <name evidence="5" type="ORF">CKAH01_10586</name>
</gene>
<evidence type="ECO:0000259" key="4">
    <source>
        <dbReference type="PROSITE" id="PS51767"/>
    </source>
</evidence>
<feature type="domain" description="Peptidase A1" evidence="4">
    <location>
        <begin position="227"/>
        <end position="593"/>
    </location>
</feature>
<dbReference type="InterPro" id="IPR029039">
    <property type="entry name" value="Flavoprotein-like_sf"/>
</dbReference>
<dbReference type="Gene3D" id="2.40.70.10">
    <property type="entry name" value="Acid Proteases"/>
    <property type="match status" value="2"/>
</dbReference>
<dbReference type="PANTHER" id="PTHR47966">
    <property type="entry name" value="BETA-SITE APP-CLEAVING ENZYME, ISOFORM A-RELATED"/>
    <property type="match status" value="1"/>
</dbReference>
<dbReference type="Proteomes" id="UP001281614">
    <property type="component" value="Unassembled WGS sequence"/>
</dbReference>
<dbReference type="Gene3D" id="3.40.50.360">
    <property type="match status" value="1"/>
</dbReference>
<feature type="compositionally biased region" description="Basic and acidic residues" evidence="2">
    <location>
        <begin position="739"/>
        <end position="751"/>
    </location>
</feature>
<evidence type="ECO:0000313" key="6">
    <source>
        <dbReference type="Proteomes" id="UP001281614"/>
    </source>
</evidence>
<dbReference type="EMBL" id="VYYT01000854">
    <property type="protein sequence ID" value="KAK2729015.1"/>
    <property type="molecule type" value="Genomic_DNA"/>
</dbReference>
<dbReference type="PRINTS" id="PR00792">
    <property type="entry name" value="PEPSIN"/>
</dbReference>
<evidence type="ECO:0000256" key="2">
    <source>
        <dbReference type="SAM" id="MobiDB-lite"/>
    </source>
</evidence>
<dbReference type="InterPro" id="IPR005025">
    <property type="entry name" value="FMN_Rdtase-like_dom"/>
</dbReference>
<keyword evidence="6" id="KW-1185">Reference proteome</keyword>
<evidence type="ECO:0000256" key="1">
    <source>
        <dbReference type="ARBA" id="ARBA00007447"/>
    </source>
</evidence>
<organism evidence="5 6">
    <name type="scientific">Colletotrichum kahawae</name>
    <name type="common">Coffee berry disease fungus</name>
    <dbReference type="NCBI Taxonomy" id="34407"/>
    <lineage>
        <taxon>Eukaryota</taxon>
        <taxon>Fungi</taxon>
        <taxon>Dikarya</taxon>
        <taxon>Ascomycota</taxon>
        <taxon>Pezizomycotina</taxon>
        <taxon>Sordariomycetes</taxon>
        <taxon>Hypocreomycetidae</taxon>
        <taxon>Glomerellales</taxon>
        <taxon>Glomerellaceae</taxon>
        <taxon>Colletotrichum</taxon>
        <taxon>Colletotrichum gloeosporioides species complex</taxon>
    </lineage>
</organism>
<proteinExistence type="inferred from homology"/>
<dbReference type="AlphaFoldDB" id="A0AAE0CX83"/>
<dbReference type="Pfam" id="PF00026">
    <property type="entry name" value="Asp"/>
    <property type="match status" value="1"/>
</dbReference>
<feature type="region of interest" description="Disordered" evidence="2">
    <location>
        <begin position="697"/>
        <end position="751"/>
    </location>
</feature>
<dbReference type="GO" id="GO:0006508">
    <property type="term" value="P:proteolysis"/>
    <property type="evidence" value="ECO:0007669"/>
    <property type="project" value="InterPro"/>
</dbReference>
<evidence type="ECO:0000313" key="5">
    <source>
        <dbReference type="EMBL" id="KAK2729015.1"/>
    </source>
</evidence>
<dbReference type="GO" id="GO:0016491">
    <property type="term" value="F:oxidoreductase activity"/>
    <property type="evidence" value="ECO:0007669"/>
    <property type="project" value="InterPro"/>
</dbReference>
<dbReference type="InterPro" id="IPR001461">
    <property type="entry name" value="Aspartic_peptidase_A1"/>
</dbReference>
<dbReference type="InterPro" id="IPR021109">
    <property type="entry name" value="Peptidase_aspartic_dom_sf"/>
</dbReference>
<keyword evidence="3" id="KW-0812">Transmembrane</keyword>
<dbReference type="SUPFAM" id="SSF52218">
    <property type="entry name" value="Flavoproteins"/>
    <property type="match status" value="1"/>
</dbReference>
<evidence type="ECO:0000256" key="3">
    <source>
        <dbReference type="SAM" id="Phobius"/>
    </source>
</evidence>
<dbReference type="PROSITE" id="PS51767">
    <property type="entry name" value="PEPTIDASE_A1"/>
    <property type="match status" value="1"/>
</dbReference>
<feature type="transmembrane region" description="Helical" evidence="3">
    <location>
        <begin position="662"/>
        <end position="683"/>
    </location>
</feature>
<dbReference type="GO" id="GO:0004190">
    <property type="term" value="F:aspartic-type endopeptidase activity"/>
    <property type="evidence" value="ECO:0007669"/>
    <property type="project" value="InterPro"/>
</dbReference>
<protein>
    <submittedName>
        <fullName evidence="5">Aspartic proteinase</fullName>
    </submittedName>
</protein>
<comment type="caution">
    <text evidence="5">The sequence shown here is derived from an EMBL/GenBank/DDBJ whole genome shotgun (WGS) entry which is preliminary data.</text>
</comment>
<reference evidence="5" key="1">
    <citation type="submission" date="2023-02" db="EMBL/GenBank/DDBJ databases">
        <title>Colletotrichum kahawae CIFC_Que2 genome sequencing and assembly.</title>
        <authorList>
            <person name="Baroncelli R."/>
        </authorList>
    </citation>
    <scope>NUCLEOTIDE SEQUENCE</scope>
    <source>
        <strain evidence="5">CIFC_Que2</strain>
    </source>
</reference>
<sequence>MTTAKKIAVIATSTRKVRIGPKVADIVKNAISHDASISNIDLSLVEVANFNLPVYDEVALPAQVPAVAKFEHAHSIAWSNKIAKYDGYILVIPEYNYGMAGGTKNAIDYLYNEWIGKPAVVVSYGIAGGNRASEQAKGTLEGMKLRVAATRPALSFAGGAGPDLVAAIKGEVGEDSPAAVWPAAATAQVRLPFTRQSYQPLNNNARRRDDERRSTSTFDFFSPDTVYLVNVTVGTPPQNMSMMLTVQAGETWVVNADNCDRDGYSLKYGWCKYGSFLPNESSTYVNPGTETFMTSYTEGYAYGEIMSETLSIGDVQLGKLNMGLVDTADTYIGVLALGFNTSAYTPSPYSSSSSNTTSESLPTVPDRLLTDGKINSTAYSLWLDDLSNESGSLLLGAVDRSKFEGPLIRFPIVTSFSTSKVFNTRIYSINGSTSSSDALEPMGSLGASYNDKPTVRIGPHDIASWLPDDIAQDIYAIAGATWLESQSNYVVPCSANTSTAQLASQLHGADGPVLNVPVSDLVIPSDLWSSSKWSWDTETATQYCLFGVQSYNSSTSSTSTTSGSSSSTYSLGGLMLKRAYMVFDLANAEMAIAKTKFGSGATEDVVPFPGYAAEVPGSTSVSVVVSVYCPVGATSDECPNGSGSGDGYGYYDSVGLSRGAKIGIGVGVGGFSLIVLVLTVWAVMRCRRIRRAEAELAEKQKRVEEGTGAGAETGIDKDSNPAMSQQPPVAVKDVTTTGDVERNKIDPSKPQ</sequence>
<dbReference type="InterPro" id="IPR033121">
    <property type="entry name" value="PEPTIDASE_A1"/>
</dbReference>
<dbReference type="Pfam" id="PF03358">
    <property type="entry name" value="FMN_red"/>
    <property type="match status" value="1"/>
</dbReference>
<keyword evidence="3" id="KW-1133">Transmembrane helix</keyword>
<dbReference type="PANTHER" id="PTHR47966:SF73">
    <property type="entry name" value="PEPTIDASE A1 DOMAIN-CONTAINING PROTEIN"/>
    <property type="match status" value="1"/>
</dbReference>
<dbReference type="SUPFAM" id="SSF50630">
    <property type="entry name" value="Acid proteases"/>
    <property type="match status" value="1"/>
</dbReference>
<comment type="similarity">
    <text evidence="1">Belongs to the peptidase A1 family.</text>
</comment>
<name>A0AAE0CX83_COLKA</name>
<keyword evidence="3" id="KW-0472">Membrane</keyword>